<comment type="caution">
    <text evidence="1">The sequence shown here is derived from an EMBL/GenBank/DDBJ whole genome shotgun (WGS) entry which is preliminary data.</text>
</comment>
<reference evidence="1" key="1">
    <citation type="submission" date="2019-08" db="EMBL/GenBank/DDBJ databases">
        <authorList>
            <person name="Kucharzyk K."/>
            <person name="Murdoch R.W."/>
            <person name="Higgins S."/>
            <person name="Loffler F."/>
        </authorList>
    </citation>
    <scope>NUCLEOTIDE SEQUENCE</scope>
</reference>
<accession>A0A645I4A7</accession>
<organism evidence="1">
    <name type="scientific">bioreactor metagenome</name>
    <dbReference type="NCBI Taxonomy" id="1076179"/>
    <lineage>
        <taxon>unclassified sequences</taxon>
        <taxon>metagenomes</taxon>
        <taxon>ecological metagenomes</taxon>
    </lineage>
</organism>
<sequence length="39" mass="4424">MGIYPSVILLAVLDINMRTENVFSLQPIDFFDAADFSIF</sequence>
<protein>
    <submittedName>
        <fullName evidence="1">Uncharacterized protein</fullName>
    </submittedName>
</protein>
<evidence type="ECO:0000313" key="1">
    <source>
        <dbReference type="EMBL" id="MPN43254.1"/>
    </source>
</evidence>
<gene>
    <name evidence="1" type="ORF">SDC9_190813</name>
</gene>
<dbReference type="AlphaFoldDB" id="A0A645I4A7"/>
<name>A0A645I4A7_9ZZZZ</name>
<dbReference type="EMBL" id="VSSQ01101546">
    <property type="protein sequence ID" value="MPN43254.1"/>
    <property type="molecule type" value="Genomic_DNA"/>
</dbReference>
<proteinExistence type="predicted"/>